<dbReference type="InterPro" id="IPR035965">
    <property type="entry name" value="PAS-like_dom_sf"/>
</dbReference>
<dbReference type="PROSITE" id="PS50113">
    <property type="entry name" value="PAC"/>
    <property type="match status" value="1"/>
</dbReference>
<dbReference type="InterPro" id="IPR004358">
    <property type="entry name" value="Sig_transdc_His_kin-like_C"/>
</dbReference>
<dbReference type="SMART" id="SM00388">
    <property type="entry name" value="HisKA"/>
    <property type="match status" value="1"/>
</dbReference>
<keyword evidence="6" id="KW-1133">Transmembrane helix</keyword>
<dbReference type="PANTHER" id="PTHR43047">
    <property type="entry name" value="TWO-COMPONENT HISTIDINE PROTEIN KINASE"/>
    <property type="match status" value="1"/>
</dbReference>
<feature type="transmembrane region" description="Helical" evidence="6">
    <location>
        <begin position="12"/>
        <end position="33"/>
    </location>
</feature>
<evidence type="ECO:0000313" key="11">
    <source>
        <dbReference type="Proteomes" id="UP000251075"/>
    </source>
</evidence>
<protein>
    <recommendedName>
        <fullName evidence="2">histidine kinase</fullName>
        <ecNumber evidence="2">2.7.13.3</ecNumber>
    </recommendedName>
</protein>
<comment type="caution">
    <text evidence="10">The sequence shown here is derived from an EMBL/GenBank/DDBJ whole genome shotgun (WGS) entry which is preliminary data.</text>
</comment>
<dbReference type="Gene3D" id="3.30.565.10">
    <property type="entry name" value="Histidine kinase-like ATPase, C-terminal domain"/>
    <property type="match status" value="1"/>
</dbReference>
<feature type="domain" description="Histidine kinase" evidence="7">
    <location>
        <begin position="634"/>
        <end position="853"/>
    </location>
</feature>
<dbReference type="InterPro" id="IPR000014">
    <property type="entry name" value="PAS"/>
</dbReference>
<dbReference type="Gene3D" id="1.10.287.130">
    <property type="match status" value="1"/>
</dbReference>
<evidence type="ECO:0000256" key="4">
    <source>
        <dbReference type="ARBA" id="ARBA00022679"/>
    </source>
</evidence>
<dbReference type="InterPro" id="IPR003661">
    <property type="entry name" value="HisK_dim/P_dom"/>
</dbReference>
<dbReference type="PROSITE" id="PS50109">
    <property type="entry name" value="HIS_KIN"/>
    <property type="match status" value="1"/>
</dbReference>
<keyword evidence="4" id="KW-0808">Transferase</keyword>
<organism evidence="10 11">
    <name type="scientific">Paramagnetospirillum kuznetsovii</name>
    <dbReference type="NCBI Taxonomy" id="2053833"/>
    <lineage>
        <taxon>Bacteria</taxon>
        <taxon>Pseudomonadati</taxon>
        <taxon>Pseudomonadota</taxon>
        <taxon>Alphaproteobacteria</taxon>
        <taxon>Rhodospirillales</taxon>
        <taxon>Magnetospirillaceae</taxon>
        <taxon>Paramagnetospirillum</taxon>
    </lineage>
</organism>
<dbReference type="EC" id="2.7.13.3" evidence="2"/>
<dbReference type="SUPFAM" id="SSF55874">
    <property type="entry name" value="ATPase domain of HSP90 chaperone/DNA topoisomerase II/histidine kinase"/>
    <property type="match status" value="1"/>
</dbReference>
<dbReference type="PROSITE" id="PS50112">
    <property type="entry name" value="PAS"/>
    <property type="match status" value="1"/>
</dbReference>
<keyword evidence="11" id="KW-1185">Reference proteome</keyword>
<evidence type="ECO:0000259" key="9">
    <source>
        <dbReference type="PROSITE" id="PS50113"/>
    </source>
</evidence>
<keyword evidence="3" id="KW-0597">Phosphoprotein</keyword>
<dbReference type="Pfam" id="PF12860">
    <property type="entry name" value="PAS_7"/>
    <property type="match status" value="1"/>
</dbReference>
<evidence type="ECO:0000256" key="2">
    <source>
        <dbReference type="ARBA" id="ARBA00012438"/>
    </source>
</evidence>
<keyword evidence="6" id="KW-0472">Membrane</keyword>
<proteinExistence type="predicted"/>
<dbReference type="Pfam" id="PF02518">
    <property type="entry name" value="HATPase_c"/>
    <property type="match status" value="1"/>
</dbReference>
<dbReference type="InterPro" id="IPR000700">
    <property type="entry name" value="PAS-assoc_C"/>
</dbReference>
<dbReference type="SMART" id="SM00086">
    <property type="entry name" value="PAC"/>
    <property type="match status" value="2"/>
</dbReference>
<dbReference type="FunFam" id="3.30.565.10:FF:000006">
    <property type="entry name" value="Sensor histidine kinase WalK"/>
    <property type="match status" value="1"/>
</dbReference>
<dbReference type="SMART" id="SM00091">
    <property type="entry name" value="PAS"/>
    <property type="match status" value="2"/>
</dbReference>
<dbReference type="PRINTS" id="PR00344">
    <property type="entry name" value="BCTRLSENSOR"/>
</dbReference>
<dbReference type="EMBL" id="PGTO01000012">
    <property type="protein sequence ID" value="RAU21142.1"/>
    <property type="molecule type" value="Genomic_DNA"/>
</dbReference>
<dbReference type="SUPFAM" id="SSF55785">
    <property type="entry name" value="PYP-like sensor domain (PAS domain)"/>
    <property type="match status" value="2"/>
</dbReference>
<keyword evidence="6" id="KW-0812">Transmembrane</keyword>
<comment type="catalytic activity">
    <reaction evidence="1">
        <text>ATP + protein L-histidine = ADP + protein N-phospho-L-histidine.</text>
        <dbReference type="EC" id="2.7.13.3"/>
    </reaction>
</comment>
<dbReference type="InterPro" id="IPR036097">
    <property type="entry name" value="HisK_dim/P_sf"/>
</dbReference>
<evidence type="ECO:0000259" key="8">
    <source>
        <dbReference type="PROSITE" id="PS50112"/>
    </source>
</evidence>
<gene>
    <name evidence="10" type="ORF">CU669_14410</name>
</gene>
<dbReference type="SUPFAM" id="SSF47384">
    <property type="entry name" value="Homodimeric domain of signal transducing histidine kinase"/>
    <property type="match status" value="1"/>
</dbReference>
<accession>A0A364NVQ7</accession>
<dbReference type="Proteomes" id="UP000251075">
    <property type="component" value="Unassembled WGS sequence"/>
</dbReference>
<dbReference type="OrthoDB" id="6115735at2"/>
<name>A0A364NVQ7_9PROT</name>
<dbReference type="Pfam" id="PF00512">
    <property type="entry name" value="HisKA"/>
    <property type="match status" value="1"/>
</dbReference>
<dbReference type="AlphaFoldDB" id="A0A364NVQ7"/>
<dbReference type="Pfam" id="PF13426">
    <property type="entry name" value="PAS_9"/>
    <property type="match status" value="1"/>
</dbReference>
<dbReference type="GO" id="GO:0000155">
    <property type="term" value="F:phosphorelay sensor kinase activity"/>
    <property type="evidence" value="ECO:0007669"/>
    <property type="project" value="InterPro"/>
</dbReference>
<evidence type="ECO:0000256" key="5">
    <source>
        <dbReference type="ARBA" id="ARBA00022777"/>
    </source>
</evidence>
<dbReference type="InterPro" id="IPR005467">
    <property type="entry name" value="His_kinase_dom"/>
</dbReference>
<dbReference type="NCBIfam" id="TIGR00229">
    <property type="entry name" value="sensory_box"/>
    <property type="match status" value="1"/>
</dbReference>
<feature type="domain" description="PAS" evidence="8">
    <location>
        <begin position="491"/>
        <end position="537"/>
    </location>
</feature>
<dbReference type="GO" id="GO:0005886">
    <property type="term" value="C:plasma membrane"/>
    <property type="evidence" value="ECO:0007669"/>
    <property type="project" value="TreeGrafter"/>
</dbReference>
<dbReference type="PANTHER" id="PTHR43047:SF72">
    <property type="entry name" value="OSMOSENSING HISTIDINE PROTEIN KINASE SLN1"/>
    <property type="match status" value="1"/>
</dbReference>
<evidence type="ECO:0000313" key="10">
    <source>
        <dbReference type="EMBL" id="RAU21142.1"/>
    </source>
</evidence>
<sequence>MTEGVRRLGIRARIAMAIATVGIAAVVTVVGYLDGALERSAVRQWQHERTTDAATLAVGFERTLKEMIGELRLAASVPAMSSLGDLDRVDRAINGIPLGVDMVKRRILDTIIEDGAFSVLFILQPNGDHYLSHPFEVQKSLKRFNLADRTYIQRAAKTGEATLSDSFIGADGVPAVAIDVPRLSDSGDIVMHLGGVIHLPRLTELFTMTISDPYDFGLLVDRQGELIASSGQAAKSGLSLTALAAALHEFQRGNPTADQTSTQIFKDSSNNDDVVATFVVLRSGWALALARGRSTFVEQVKPELTRISLVVGALLLAMGVIGFSIANHVTGRWEQSQRALAAAHDELEDRVRHRTADLDASRRELEFKSSTLETILENINHGISLYDRDLRLVACNRRFAEMLDLPEGLAQPGTSLETYLRFNADRGEYGPCDPESFVAERLDLARNFLPHSFQRIRADGRVLEVVGTPLPGGGFVTTHTDITEAKRAEEALRTLSRAVEQSPVSVVITDPRGDIQYANPKFMEVTGYSLDEVRGQNPRILKSGLVQTDTYDALWRTITSGGTWEGELQNRKKSGELFWERATISPIRSPEGEVIHFLAVKEDVTARKQADTDIHAAWQAAEEANRAKTVFLSHMSHELRTPLTAVLGYAEMLRSEVAGPLLPLYADYVDSISTSGRHLLSIIDEVLDISRIELGSYRIVAADLDMTAVASDCVAMIRPQCAAKDIAITLMDSGPLRLRCDEKALRQIAVNLLGNAVKYTPNGGKITVVMAPSPEGGGTMTVSDSGCGIPPEKLDHVFEPFQRVDPLRADPARGVGLGLAICRRIVGLLGGSIAIASQPGQGTTATVSLPPSVT</sequence>
<dbReference type="GO" id="GO:0009927">
    <property type="term" value="F:histidine phosphotransfer kinase activity"/>
    <property type="evidence" value="ECO:0007669"/>
    <property type="project" value="TreeGrafter"/>
</dbReference>
<dbReference type="CDD" id="cd00130">
    <property type="entry name" value="PAS"/>
    <property type="match status" value="1"/>
</dbReference>
<evidence type="ECO:0000256" key="1">
    <source>
        <dbReference type="ARBA" id="ARBA00000085"/>
    </source>
</evidence>
<evidence type="ECO:0000256" key="3">
    <source>
        <dbReference type="ARBA" id="ARBA00022553"/>
    </source>
</evidence>
<keyword evidence="5 10" id="KW-0418">Kinase</keyword>
<evidence type="ECO:0000256" key="6">
    <source>
        <dbReference type="SAM" id="Phobius"/>
    </source>
</evidence>
<reference evidence="10 11" key="1">
    <citation type="submission" date="2017-11" db="EMBL/GenBank/DDBJ databases">
        <title>Draft genome sequence of magnetotactic bacterium Magnetospirillum kuznetsovii LBB-42.</title>
        <authorList>
            <person name="Grouzdev D.S."/>
            <person name="Rysina M.S."/>
            <person name="Baslerov R.V."/>
            <person name="Koziaeva V."/>
        </authorList>
    </citation>
    <scope>NUCLEOTIDE SEQUENCE [LARGE SCALE GENOMIC DNA]</scope>
    <source>
        <strain evidence="10 11">LBB-42</strain>
    </source>
</reference>
<dbReference type="CDD" id="cd00082">
    <property type="entry name" value="HisKA"/>
    <property type="match status" value="1"/>
</dbReference>
<dbReference type="InterPro" id="IPR036890">
    <property type="entry name" value="HATPase_C_sf"/>
</dbReference>
<feature type="domain" description="PAC" evidence="9">
    <location>
        <begin position="564"/>
        <end position="616"/>
    </location>
</feature>
<dbReference type="Gene3D" id="3.30.450.20">
    <property type="entry name" value="PAS domain"/>
    <property type="match status" value="3"/>
</dbReference>
<dbReference type="SMART" id="SM00387">
    <property type="entry name" value="HATPase_c"/>
    <property type="match status" value="1"/>
</dbReference>
<dbReference type="InterPro" id="IPR003594">
    <property type="entry name" value="HATPase_dom"/>
</dbReference>
<dbReference type="InterPro" id="IPR001610">
    <property type="entry name" value="PAC"/>
</dbReference>
<evidence type="ECO:0000259" key="7">
    <source>
        <dbReference type="PROSITE" id="PS50109"/>
    </source>
</evidence>